<dbReference type="PANTHER" id="PTHR43364:SF4">
    <property type="entry name" value="NAD(P)-LINKED OXIDOREDUCTASE SUPERFAMILY PROTEIN"/>
    <property type="match status" value="1"/>
</dbReference>
<protein>
    <recommendedName>
        <fullName evidence="2">NADP-dependent oxidoreductase domain-containing protein</fullName>
    </recommendedName>
</protein>
<proteinExistence type="predicted"/>
<dbReference type="PROSITE" id="PS00062">
    <property type="entry name" value="ALDOKETO_REDUCTASE_2"/>
    <property type="match status" value="1"/>
</dbReference>
<evidence type="ECO:0000259" key="2">
    <source>
        <dbReference type="Pfam" id="PF00248"/>
    </source>
</evidence>
<organism evidence="3 4">
    <name type="scientific">Candidatus Marsarchaeota G2 archaeon OSP_D</name>
    <dbReference type="NCBI Taxonomy" id="1978157"/>
    <lineage>
        <taxon>Archaea</taxon>
        <taxon>Candidatus Marsarchaeota</taxon>
        <taxon>Candidatus Marsarchaeota group 2</taxon>
    </lineage>
</organism>
<gene>
    <name evidence="3" type="ORF">B9Q03_07415</name>
</gene>
<dbReference type="GO" id="GO:0016491">
    <property type="term" value="F:oxidoreductase activity"/>
    <property type="evidence" value="ECO:0007669"/>
    <property type="project" value="UniProtKB-KW"/>
</dbReference>
<name>A0A2R6AUZ2_9ARCH</name>
<feature type="domain" description="NADP-dependent oxidoreductase" evidence="2">
    <location>
        <begin position="15"/>
        <end position="308"/>
    </location>
</feature>
<dbReference type="Proteomes" id="UP000240322">
    <property type="component" value="Unassembled WGS sequence"/>
</dbReference>
<sequence length="311" mass="35065">MRYRRLGGWGLRVSEISLGSNNFGTQVDRPLAIRVIDRALELGVNMIDTANVYTGGKSEEIIGEALKGRRDEVVVATKVGSPVVSNNPIGGGLSRKHIMWQFKKSLQRLQTDYVDIYYLHRFDPETPLEETLRTMDYLVREGFVRYVGVSNFDVKQLEATWRTCEELGLEKPIVLQPPYNLLRRDIEVEVAPWCESHGMGVAVYSPLQGGLLTGKYSLGAQPPEGSRAAYNPIYRERWLTAENLQRVEKYREVAGQLGVDLRELAVAWILSHRWVSTAIVGASNPAQVDENVKALEVNIPQSLLEKLDNQR</sequence>
<evidence type="ECO:0000256" key="1">
    <source>
        <dbReference type="ARBA" id="ARBA00023002"/>
    </source>
</evidence>
<dbReference type="Pfam" id="PF00248">
    <property type="entry name" value="Aldo_ket_red"/>
    <property type="match status" value="1"/>
</dbReference>
<keyword evidence="1" id="KW-0560">Oxidoreductase</keyword>
<dbReference type="InterPro" id="IPR018170">
    <property type="entry name" value="Aldo/ket_reductase_CS"/>
</dbReference>
<reference evidence="3 4" key="1">
    <citation type="submission" date="2017-04" db="EMBL/GenBank/DDBJ databases">
        <title>Novel microbial lineages endemic to geothermal iron-oxide mats fill important gaps in the evolutionary history of Archaea.</title>
        <authorList>
            <person name="Jay Z.J."/>
            <person name="Beam J.P."/>
            <person name="Dlakic M."/>
            <person name="Rusch D.B."/>
            <person name="Kozubal M.A."/>
            <person name="Inskeep W.P."/>
        </authorList>
    </citation>
    <scope>NUCLEOTIDE SEQUENCE [LARGE SCALE GENOMIC DNA]</scope>
    <source>
        <strain evidence="3">OSP_D</strain>
    </source>
</reference>
<dbReference type="InterPro" id="IPR020471">
    <property type="entry name" value="AKR"/>
</dbReference>
<accession>A0A2R6AUZ2</accession>
<dbReference type="FunFam" id="3.20.20.100:FF:000004">
    <property type="entry name" value="Oxidoreductase, aldo/keto reductase"/>
    <property type="match status" value="1"/>
</dbReference>
<dbReference type="PRINTS" id="PR00069">
    <property type="entry name" value="ALDKETRDTASE"/>
</dbReference>
<dbReference type="PANTHER" id="PTHR43364">
    <property type="entry name" value="NADH-SPECIFIC METHYLGLYOXAL REDUCTASE-RELATED"/>
    <property type="match status" value="1"/>
</dbReference>
<comment type="caution">
    <text evidence="3">The sequence shown here is derived from an EMBL/GenBank/DDBJ whole genome shotgun (WGS) entry which is preliminary data.</text>
</comment>
<dbReference type="SUPFAM" id="SSF51430">
    <property type="entry name" value="NAD(P)-linked oxidoreductase"/>
    <property type="match status" value="1"/>
</dbReference>
<dbReference type="Gene3D" id="3.20.20.100">
    <property type="entry name" value="NADP-dependent oxidoreductase domain"/>
    <property type="match status" value="1"/>
</dbReference>
<dbReference type="InterPro" id="IPR036812">
    <property type="entry name" value="NAD(P)_OxRdtase_dom_sf"/>
</dbReference>
<dbReference type="EMBL" id="NEXE01000070">
    <property type="protein sequence ID" value="PSN90189.1"/>
    <property type="molecule type" value="Genomic_DNA"/>
</dbReference>
<dbReference type="AlphaFoldDB" id="A0A2R6AUZ2"/>
<dbReference type="GO" id="GO:0005829">
    <property type="term" value="C:cytosol"/>
    <property type="evidence" value="ECO:0007669"/>
    <property type="project" value="TreeGrafter"/>
</dbReference>
<evidence type="ECO:0000313" key="4">
    <source>
        <dbReference type="Proteomes" id="UP000240322"/>
    </source>
</evidence>
<evidence type="ECO:0000313" key="3">
    <source>
        <dbReference type="EMBL" id="PSN90189.1"/>
    </source>
</evidence>
<dbReference type="InterPro" id="IPR023210">
    <property type="entry name" value="NADP_OxRdtase_dom"/>
</dbReference>
<dbReference type="InterPro" id="IPR050523">
    <property type="entry name" value="AKR_Detox_Biosynth"/>
</dbReference>